<dbReference type="RefSeq" id="XP_055860349.1">
    <property type="nucleotide sequence ID" value="XM_056004374.1"/>
</dbReference>
<evidence type="ECO:0000259" key="2">
    <source>
        <dbReference type="PROSITE" id="PS50041"/>
    </source>
</evidence>
<dbReference type="Proteomes" id="UP001165740">
    <property type="component" value="Chromosome 11"/>
</dbReference>
<dbReference type="PANTHER" id="PTHR22803">
    <property type="entry name" value="MANNOSE, PHOSPHOLIPASE, LECTIN RECEPTOR RELATED"/>
    <property type="match status" value="1"/>
</dbReference>
<evidence type="ECO:0000313" key="4">
    <source>
        <dbReference type="RefSeq" id="XP_055860349.1"/>
    </source>
</evidence>
<evidence type="ECO:0000256" key="1">
    <source>
        <dbReference type="SAM" id="SignalP"/>
    </source>
</evidence>
<feature type="signal peptide" evidence="1">
    <location>
        <begin position="1"/>
        <end position="21"/>
    </location>
</feature>
<dbReference type="PROSITE" id="PS50041">
    <property type="entry name" value="C_TYPE_LECTIN_2"/>
    <property type="match status" value="1"/>
</dbReference>
<protein>
    <submittedName>
        <fullName evidence="4">Perlucin-like protein</fullName>
    </submittedName>
</protein>
<dbReference type="InterPro" id="IPR050111">
    <property type="entry name" value="C-type_lectin/snaclec_domain"/>
</dbReference>
<dbReference type="Gene3D" id="3.10.100.10">
    <property type="entry name" value="Mannose-Binding Protein A, subunit A"/>
    <property type="match status" value="1"/>
</dbReference>
<feature type="chain" id="PRO_5040973207" evidence="1">
    <location>
        <begin position="22"/>
        <end position="210"/>
    </location>
</feature>
<dbReference type="AlphaFoldDB" id="A0A9W2YCD0"/>
<accession>A0A9W2YCD0</accession>
<gene>
    <name evidence="4" type="primary">LOC106064721</name>
</gene>
<dbReference type="SMART" id="SM00034">
    <property type="entry name" value="CLECT"/>
    <property type="match status" value="1"/>
</dbReference>
<dbReference type="InterPro" id="IPR001304">
    <property type="entry name" value="C-type_lectin-like"/>
</dbReference>
<evidence type="ECO:0000313" key="3">
    <source>
        <dbReference type="Proteomes" id="UP001165740"/>
    </source>
</evidence>
<sequence length="210" mass="23824">MYYTYIPRLLVFFLALQLIRCETTNVRRRRGLPFLFDVPNIVQSLLQKQTELVQCLTDSNKATTLKNYLNAITAQLFNPPLIYNNKKYLISKFPYKDSFDANNYCIALGGYLAEINDNNEYQAAQHYLSITPGADIVLIGGTDAAQEGTWKFPRTGTLVPVLDWAPGQPDDLGNEDCLDIWKSKGGKMGDLPCGFRSDQDRFMCELPNDF</sequence>
<dbReference type="SUPFAM" id="SSF56436">
    <property type="entry name" value="C-type lectin-like"/>
    <property type="match status" value="1"/>
</dbReference>
<reference evidence="4" key="1">
    <citation type="submission" date="2025-08" db="UniProtKB">
        <authorList>
            <consortium name="RefSeq"/>
        </authorList>
    </citation>
    <scope>IDENTIFICATION</scope>
</reference>
<dbReference type="InterPro" id="IPR016187">
    <property type="entry name" value="CTDL_fold"/>
</dbReference>
<keyword evidence="3" id="KW-1185">Reference proteome</keyword>
<keyword evidence="1" id="KW-0732">Signal</keyword>
<dbReference type="CDD" id="cd00037">
    <property type="entry name" value="CLECT"/>
    <property type="match status" value="1"/>
</dbReference>
<dbReference type="OrthoDB" id="6039680at2759"/>
<dbReference type="GeneID" id="106064721"/>
<proteinExistence type="predicted"/>
<organism evidence="3 4">
    <name type="scientific">Biomphalaria glabrata</name>
    <name type="common">Bloodfluke planorb</name>
    <name type="synonym">Freshwater snail</name>
    <dbReference type="NCBI Taxonomy" id="6526"/>
    <lineage>
        <taxon>Eukaryota</taxon>
        <taxon>Metazoa</taxon>
        <taxon>Spiralia</taxon>
        <taxon>Lophotrochozoa</taxon>
        <taxon>Mollusca</taxon>
        <taxon>Gastropoda</taxon>
        <taxon>Heterobranchia</taxon>
        <taxon>Euthyneura</taxon>
        <taxon>Panpulmonata</taxon>
        <taxon>Hygrophila</taxon>
        <taxon>Lymnaeoidea</taxon>
        <taxon>Planorbidae</taxon>
        <taxon>Biomphalaria</taxon>
    </lineage>
</organism>
<feature type="domain" description="C-type lectin" evidence="2">
    <location>
        <begin position="83"/>
        <end position="193"/>
    </location>
</feature>
<dbReference type="InterPro" id="IPR016186">
    <property type="entry name" value="C-type_lectin-like/link_sf"/>
</dbReference>
<name>A0A9W2YCD0_BIOGL</name>
<dbReference type="Pfam" id="PF00059">
    <property type="entry name" value="Lectin_C"/>
    <property type="match status" value="1"/>
</dbReference>